<feature type="binding site" evidence="7">
    <location>
        <position position="56"/>
    </location>
    <ligand>
        <name>UDP-N-acetyl-alpha-D-muramoyl-L-alanyl-D-glutamate</name>
        <dbReference type="ChEBI" id="CHEBI:83900"/>
    </ligand>
</feature>
<dbReference type="GO" id="GO:0000287">
    <property type="term" value="F:magnesium ion binding"/>
    <property type="evidence" value="ECO:0007669"/>
    <property type="project" value="UniProtKB-UniRule"/>
</dbReference>
<feature type="domain" description="Mur ligase C-terminal" evidence="10">
    <location>
        <begin position="368"/>
        <end position="495"/>
    </location>
</feature>
<comment type="caution">
    <text evidence="7">Lacks conserved residue(s) required for the propagation of feature annotation.</text>
</comment>
<evidence type="ECO:0000256" key="5">
    <source>
        <dbReference type="ARBA" id="ARBA00023306"/>
    </source>
</evidence>
<evidence type="ECO:0000256" key="7">
    <source>
        <dbReference type="HAMAP-Rule" id="MF_00208"/>
    </source>
</evidence>
<dbReference type="SUPFAM" id="SSF53244">
    <property type="entry name" value="MurD-like peptide ligases, peptide-binding domain"/>
    <property type="match status" value="1"/>
</dbReference>
<gene>
    <name evidence="7" type="primary">murE</name>
    <name evidence="12" type="ORF">FVP60_12060</name>
</gene>
<name>A0A5C8HK86_9MICO</name>
<dbReference type="OrthoDB" id="9800958at2"/>
<feature type="domain" description="Mur ligase central" evidence="11">
    <location>
        <begin position="139"/>
        <end position="340"/>
    </location>
</feature>
<dbReference type="NCBIfam" id="NF001126">
    <property type="entry name" value="PRK00139.1-4"/>
    <property type="match status" value="1"/>
</dbReference>
<feature type="modified residue" description="N6-carboxylysine" evidence="7">
    <location>
        <position position="250"/>
    </location>
</feature>
<comment type="function">
    <text evidence="7">Catalyzes the addition of an amino acid to the nucleotide precursor UDP-N-acetylmuramoyl-L-alanyl-D-glutamate (UMAG) in the biosynthesis of bacterial cell-wall peptidoglycan.</text>
</comment>
<dbReference type="AlphaFoldDB" id="A0A5C8HK86"/>
<dbReference type="HAMAP" id="MF_00208">
    <property type="entry name" value="MurE"/>
    <property type="match status" value="1"/>
</dbReference>
<feature type="binding site" evidence="7">
    <location>
        <position position="210"/>
    </location>
    <ligand>
        <name>UDP-N-acetyl-alpha-D-muramoyl-L-alanyl-D-glutamate</name>
        <dbReference type="ChEBI" id="CHEBI:83900"/>
    </ligand>
</feature>
<feature type="binding site" evidence="7">
    <location>
        <begin position="183"/>
        <end position="184"/>
    </location>
    <ligand>
        <name>UDP-N-acetyl-alpha-D-muramoyl-L-alanyl-D-glutamate</name>
        <dbReference type="ChEBI" id="CHEBI:83900"/>
    </ligand>
</feature>
<evidence type="ECO:0000256" key="8">
    <source>
        <dbReference type="RuleBase" id="RU004135"/>
    </source>
</evidence>
<keyword evidence="7" id="KW-0547">Nucleotide-binding</keyword>
<keyword evidence="6 7" id="KW-0961">Cell wall biogenesis/degradation</keyword>
<organism evidence="12 13">
    <name type="scientific">Microbacterium mitrae</name>
    <dbReference type="NCBI Taxonomy" id="664640"/>
    <lineage>
        <taxon>Bacteria</taxon>
        <taxon>Bacillati</taxon>
        <taxon>Actinomycetota</taxon>
        <taxon>Actinomycetes</taxon>
        <taxon>Micrococcales</taxon>
        <taxon>Microbacteriaceae</taxon>
        <taxon>Microbacterium</taxon>
    </lineage>
</organism>
<comment type="caution">
    <text evidence="12">The sequence shown here is derived from an EMBL/GenBank/DDBJ whole genome shotgun (WGS) entry which is preliminary data.</text>
</comment>
<evidence type="ECO:0000259" key="10">
    <source>
        <dbReference type="Pfam" id="PF02875"/>
    </source>
</evidence>
<dbReference type="InterPro" id="IPR036615">
    <property type="entry name" value="Mur_ligase_C_dom_sf"/>
</dbReference>
<dbReference type="UniPathway" id="UPA00219"/>
<feature type="binding site" evidence="7">
    <location>
        <position position="58"/>
    </location>
    <ligand>
        <name>UDP-N-acetyl-alpha-D-muramoyl-L-alanyl-D-glutamate</name>
        <dbReference type="ChEBI" id="CHEBI:83900"/>
    </ligand>
</feature>
<accession>A0A5C8HK86</accession>
<keyword evidence="2 7" id="KW-0132">Cell division</keyword>
<dbReference type="NCBIfam" id="TIGR01085">
    <property type="entry name" value="murE"/>
    <property type="match status" value="1"/>
</dbReference>
<dbReference type="Gene3D" id="3.40.1190.10">
    <property type="entry name" value="Mur-like, catalytic domain"/>
    <property type="match status" value="1"/>
</dbReference>
<dbReference type="Pfam" id="PF01225">
    <property type="entry name" value="Mur_ligase"/>
    <property type="match status" value="1"/>
</dbReference>
<dbReference type="Gene3D" id="3.90.190.20">
    <property type="entry name" value="Mur ligase, C-terminal domain"/>
    <property type="match status" value="1"/>
</dbReference>
<evidence type="ECO:0000256" key="1">
    <source>
        <dbReference type="ARBA" id="ARBA00005898"/>
    </source>
</evidence>
<dbReference type="Proteomes" id="UP000321196">
    <property type="component" value="Unassembled WGS sequence"/>
</dbReference>
<feature type="binding site" evidence="7">
    <location>
        <begin position="141"/>
        <end position="147"/>
    </location>
    <ligand>
        <name>ATP</name>
        <dbReference type="ChEBI" id="CHEBI:30616"/>
    </ligand>
</feature>
<dbReference type="InterPro" id="IPR004101">
    <property type="entry name" value="Mur_ligase_C"/>
</dbReference>
<dbReference type="GO" id="GO:0016881">
    <property type="term" value="F:acid-amino acid ligase activity"/>
    <property type="evidence" value="ECO:0007669"/>
    <property type="project" value="UniProtKB-UniRule"/>
</dbReference>
<keyword evidence="7" id="KW-0067">ATP-binding</keyword>
<dbReference type="GO" id="GO:0005524">
    <property type="term" value="F:ATP binding"/>
    <property type="evidence" value="ECO:0007669"/>
    <property type="project" value="UniProtKB-UniRule"/>
</dbReference>
<dbReference type="Pfam" id="PF02875">
    <property type="entry name" value="Mur_ligase_C"/>
    <property type="match status" value="1"/>
</dbReference>
<keyword evidence="4 7" id="KW-0573">Peptidoglycan synthesis</keyword>
<dbReference type="InterPro" id="IPR005761">
    <property type="entry name" value="UDP-N-AcMur-Glu-dNH2Pim_ligase"/>
</dbReference>
<comment type="cofactor">
    <cofactor evidence="7">
        <name>Mg(2+)</name>
        <dbReference type="ChEBI" id="CHEBI:18420"/>
    </cofactor>
</comment>
<dbReference type="InterPro" id="IPR013221">
    <property type="entry name" value="Mur_ligase_cen"/>
</dbReference>
<sequence length="525" mass="55811">MALAEEPRDLFAVAADRERHFRPQHVVPVSLADLAARLRGARLEGDGTVEVTGISLDSRSVLPGDLYAALPGAHVHGGDFIRAAIERGARAVVTDTAGLRAAREAGAAAIIIDDVRRQLGVVSGIVYNTAQLQPQLFGVTGTNGKTTTTFMISSLLRALDVSIGTIGTIGITVGEDYLPSTMTTPEAPQLHGLMARMAESGLGAAVMEVSSHSMVFQRTAGLEFAVAGFTNLSQDHLDLHGTMEAYFQAKKALFDPNHIARAVIVIDDEWGERMAREVSVDHVTLSTDETRDGDWFVTDVVPQPIGYTFTLAHRDGRSLTTTVGLPGRFNVSNAALALVMIIEAGFDVDAVAAATASAAQPLSQGVPGRMEIVNTSPTVYVDFAHNPGGLMRMLETVQTTNGRVILVFGAAGERDALKRASMGEIAARFSDIAIITDDDPHTEDAAAIRQQVLHGAQANLRDGREVLEIFPRADAIAAAIEMAAPDDVVVVAGRGHETVQDIAGALIDIDDREEVRKAVAHTVRL</sequence>
<keyword evidence="7" id="KW-0963">Cytoplasm</keyword>
<dbReference type="SUPFAM" id="SSF63418">
    <property type="entry name" value="MurE/MurF N-terminal domain"/>
    <property type="match status" value="1"/>
</dbReference>
<dbReference type="InterPro" id="IPR035911">
    <property type="entry name" value="MurE/MurF_N"/>
</dbReference>
<dbReference type="Gene3D" id="3.40.1390.10">
    <property type="entry name" value="MurE/MurF, N-terminal domain"/>
    <property type="match status" value="1"/>
</dbReference>
<dbReference type="SUPFAM" id="SSF53623">
    <property type="entry name" value="MurD-like peptide ligases, catalytic domain"/>
    <property type="match status" value="1"/>
</dbReference>
<evidence type="ECO:0000256" key="2">
    <source>
        <dbReference type="ARBA" id="ARBA00022618"/>
    </source>
</evidence>
<comment type="subcellular location">
    <subcellularLocation>
        <location evidence="7 8">Cytoplasm</location>
    </subcellularLocation>
</comment>
<evidence type="ECO:0000313" key="13">
    <source>
        <dbReference type="Proteomes" id="UP000321196"/>
    </source>
</evidence>
<feature type="binding site" evidence="7">
    <location>
        <position position="218"/>
    </location>
    <ligand>
        <name>UDP-N-acetyl-alpha-D-muramoyl-L-alanyl-D-glutamate</name>
        <dbReference type="ChEBI" id="CHEBI:83900"/>
    </ligand>
</feature>
<keyword evidence="7 12" id="KW-0436">Ligase</keyword>
<dbReference type="GO" id="GO:0008360">
    <property type="term" value="P:regulation of cell shape"/>
    <property type="evidence" value="ECO:0007669"/>
    <property type="project" value="UniProtKB-KW"/>
</dbReference>
<dbReference type="InterPro" id="IPR036565">
    <property type="entry name" value="Mur-like_cat_sf"/>
</dbReference>
<dbReference type="GO" id="GO:0051301">
    <property type="term" value="P:cell division"/>
    <property type="evidence" value="ECO:0007669"/>
    <property type="project" value="UniProtKB-KW"/>
</dbReference>
<dbReference type="EC" id="6.3.2.-" evidence="7"/>
<feature type="domain" description="Mur ligase N-terminal catalytic" evidence="9">
    <location>
        <begin position="50"/>
        <end position="117"/>
    </location>
</feature>
<comment type="PTM">
    <text evidence="7">Carboxylation is probably crucial for Mg(2+) binding and, consequently, for the gamma-phosphate positioning of ATP.</text>
</comment>
<keyword evidence="13" id="KW-1185">Reference proteome</keyword>
<dbReference type="EMBL" id="VRSW01000005">
    <property type="protein sequence ID" value="TXK03018.1"/>
    <property type="molecule type" value="Genomic_DNA"/>
</dbReference>
<evidence type="ECO:0000256" key="3">
    <source>
        <dbReference type="ARBA" id="ARBA00022960"/>
    </source>
</evidence>
<dbReference type="GO" id="GO:0005737">
    <property type="term" value="C:cytoplasm"/>
    <property type="evidence" value="ECO:0007669"/>
    <property type="project" value="UniProtKB-SubCell"/>
</dbReference>
<reference evidence="12 13" key="1">
    <citation type="submission" date="2019-08" db="EMBL/GenBank/DDBJ databases">
        <authorList>
            <person name="Dong K."/>
        </authorList>
    </citation>
    <scope>NUCLEOTIDE SEQUENCE [LARGE SCALE GENOMIC DNA]</scope>
    <source>
        <strain evidence="12 13">M4-8</strain>
    </source>
</reference>
<protein>
    <recommendedName>
        <fullName evidence="7">UDP-N-acetylmuramyl-tripeptide synthetase</fullName>
        <ecNumber evidence="7">6.3.2.-</ecNumber>
    </recommendedName>
    <alternativeName>
        <fullName evidence="7">UDP-MurNAc-tripeptide synthetase</fullName>
    </alternativeName>
</protein>
<evidence type="ECO:0000259" key="11">
    <source>
        <dbReference type="Pfam" id="PF08245"/>
    </source>
</evidence>
<keyword evidence="3 7" id="KW-0133">Cell shape</keyword>
<dbReference type="InterPro" id="IPR000713">
    <property type="entry name" value="Mur_ligase_N"/>
</dbReference>
<evidence type="ECO:0000256" key="4">
    <source>
        <dbReference type="ARBA" id="ARBA00022984"/>
    </source>
</evidence>
<dbReference type="GO" id="GO:0071555">
    <property type="term" value="P:cell wall organization"/>
    <property type="evidence" value="ECO:0007669"/>
    <property type="project" value="UniProtKB-KW"/>
</dbReference>
<comment type="pathway">
    <text evidence="7 8">Cell wall biogenesis; peptidoglycan biosynthesis.</text>
</comment>
<dbReference type="PANTHER" id="PTHR23135">
    <property type="entry name" value="MUR LIGASE FAMILY MEMBER"/>
    <property type="match status" value="1"/>
</dbReference>
<dbReference type="GO" id="GO:0009252">
    <property type="term" value="P:peptidoglycan biosynthetic process"/>
    <property type="evidence" value="ECO:0007669"/>
    <property type="project" value="UniProtKB-UniRule"/>
</dbReference>
<keyword evidence="5 7" id="KW-0131">Cell cycle</keyword>
<keyword evidence="7" id="KW-0460">Magnesium</keyword>
<dbReference type="Pfam" id="PF08245">
    <property type="entry name" value="Mur_ligase_M"/>
    <property type="match status" value="1"/>
</dbReference>
<proteinExistence type="inferred from homology"/>
<dbReference type="NCBIfam" id="NF001124">
    <property type="entry name" value="PRK00139.1-2"/>
    <property type="match status" value="1"/>
</dbReference>
<evidence type="ECO:0000313" key="12">
    <source>
        <dbReference type="EMBL" id="TXK03018.1"/>
    </source>
</evidence>
<evidence type="ECO:0000259" key="9">
    <source>
        <dbReference type="Pfam" id="PF01225"/>
    </source>
</evidence>
<comment type="similarity">
    <text evidence="1 7">Belongs to the MurCDEF family. MurE subfamily.</text>
</comment>
<evidence type="ECO:0000256" key="6">
    <source>
        <dbReference type="ARBA" id="ARBA00023316"/>
    </source>
</evidence>
<dbReference type="PANTHER" id="PTHR23135:SF4">
    <property type="entry name" value="UDP-N-ACETYLMURAMOYL-L-ALANYL-D-GLUTAMATE--2,6-DIAMINOPIMELATE LIGASE MURE HOMOLOG, CHLOROPLASTIC"/>
    <property type="match status" value="1"/>
</dbReference>